<protein>
    <submittedName>
        <fullName evidence="2">Uncharacterized protein</fullName>
    </submittedName>
</protein>
<keyword evidence="1" id="KW-1133">Transmembrane helix</keyword>
<proteinExistence type="predicted"/>
<keyword evidence="1" id="KW-0812">Transmembrane</keyword>
<evidence type="ECO:0000313" key="3">
    <source>
        <dbReference type="Proteomes" id="UP000177103"/>
    </source>
</evidence>
<keyword evidence="1" id="KW-0472">Membrane</keyword>
<accession>A0A1G1WAH0</accession>
<sequence length="331" mass="36910">MENKASVKTTTTGLNLEQPVTPPIKPDRKLLIIFLILLGFLAFGIIGYFLGLRANRTLVVQPEIGNNQQNTPTPNATIQPSQSANDVDALGQTTFSFLETANDTFIKTTIDLYSPLVEYQNSKLRTVTRIFTQQLDQTYEPTEVKDANIPSGSWIELIKEPVDNPTNAASILVSDSLFSFKKVPNTNNFLFAVELMRSAGPTSGPWGPTKLETVLYFYDKNSSGKKLKKVQVFDKNNFNYSFPKIDTFSSDGRYVSIKLFGCWGCGGHVPETYLLDTQTLKTKNIGKLSYFEWKSNGSYGYKDYIVIECTEIGYGECSQEPNSLPLKTGSM</sequence>
<reference evidence="2 3" key="1">
    <citation type="journal article" date="2016" name="Nat. Commun.">
        <title>Thousands of microbial genomes shed light on interconnected biogeochemical processes in an aquifer system.</title>
        <authorList>
            <person name="Anantharaman K."/>
            <person name="Brown C.T."/>
            <person name="Hug L.A."/>
            <person name="Sharon I."/>
            <person name="Castelle C.J."/>
            <person name="Probst A.J."/>
            <person name="Thomas B.C."/>
            <person name="Singh A."/>
            <person name="Wilkins M.J."/>
            <person name="Karaoz U."/>
            <person name="Brodie E.L."/>
            <person name="Williams K.H."/>
            <person name="Hubbard S.S."/>
            <person name="Banfield J.F."/>
        </authorList>
    </citation>
    <scope>NUCLEOTIDE SEQUENCE [LARGE SCALE GENOMIC DNA]</scope>
</reference>
<gene>
    <name evidence="2" type="ORF">A2Y57_01795</name>
</gene>
<evidence type="ECO:0000256" key="1">
    <source>
        <dbReference type="SAM" id="Phobius"/>
    </source>
</evidence>
<name>A0A1G1WAH0_9BACT</name>
<dbReference type="Proteomes" id="UP000177103">
    <property type="component" value="Unassembled WGS sequence"/>
</dbReference>
<evidence type="ECO:0000313" key="2">
    <source>
        <dbReference type="EMBL" id="OGY24621.1"/>
    </source>
</evidence>
<dbReference type="AlphaFoldDB" id="A0A1G1WAH0"/>
<comment type="caution">
    <text evidence="2">The sequence shown here is derived from an EMBL/GenBank/DDBJ whole genome shotgun (WGS) entry which is preliminary data.</text>
</comment>
<organism evidence="2 3">
    <name type="scientific">Candidatus Woykebacteria bacterium RBG_13_40_7b</name>
    <dbReference type="NCBI Taxonomy" id="1802594"/>
    <lineage>
        <taxon>Bacteria</taxon>
        <taxon>Candidatus Woykeibacteriota</taxon>
    </lineage>
</organism>
<feature type="transmembrane region" description="Helical" evidence="1">
    <location>
        <begin position="30"/>
        <end position="51"/>
    </location>
</feature>
<dbReference type="EMBL" id="MHCQ01000019">
    <property type="protein sequence ID" value="OGY24621.1"/>
    <property type="molecule type" value="Genomic_DNA"/>
</dbReference>